<accession>X1KYJ0</accession>
<dbReference type="AlphaFoldDB" id="X1KYJ0"/>
<dbReference type="PANTHER" id="PTHR40084">
    <property type="entry name" value="PHOSPHOHYDROLASE, PHP FAMILY"/>
    <property type="match status" value="1"/>
</dbReference>
<reference evidence="1" key="1">
    <citation type="journal article" date="2014" name="Front. Microbiol.">
        <title>High frequency of phylogenetically diverse reductive dehalogenase-homologous genes in deep subseafloor sedimentary metagenomes.</title>
        <authorList>
            <person name="Kawai M."/>
            <person name="Futagami T."/>
            <person name="Toyoda A."/>
            <person name="Takaki Y."/>
            <person name="Nishi S."/>
            <person name="Hori S."/>
            <person name="Arai W."/>
            <person name="Tsubouchi T."/>
            <person name="Morono Y."/>
            <person name="Uchiyama I."/>
            <person name="Ito T."/>
            <person name="Fujiyama A."/>
            <person name="Inagaki F."/>
            <person name="Takami H."/>
        </authorList>
    </citation>
    <scope>NUCLEOTIDE SEQUENCE</scope>
    <source>
        <strain evidence="1">Expedition CK06-06</strain>
    </source>
</reference>
<dbReference type="PANTHER" id="PTHR40084:SF1">
    <property type="entry name" value="PHOSPHOTRANSFERASE"/>
    <property type="match status" value="1"/>
</dbReference>
<comment type="caution">
    <text evidence="1">The sequence shown here is derived from an EMBL/GenBank/DDBJ whole genome shotgun (WGS) entry which is preliminary data.</text>
</comment>
<gene>
    <name evidence="1" type="ORF">S03H2_69173</name>
</gene>
<evidence type="ECO:0000313" key="1">
    <source>
        <dbReference type="EMBL" id="GAH95249.1"/>
    </source>
</evidence>
<sequence length="89" mass="9746">PPYINAVPLIDIIRSVKNIKSTSSVTVLNAYNKLINELGTEFDVIIEVPIEEIKKLDEGVATVIEAIRENKVEYTPGGGGIYGQIQFSV</sequence>
<proteinExistence type="predicted"/>
<protein>
    <submittedName>
        <fullName evidence="1">Uncharacterized protein</fullName>
    </submittedName>
</protein>
<name>X1KYJ0_9ZZZZ</name>
<feature type="non-terminal residue" evidence="1">
    <location>
        <position position="1"/>
    </location>
</feature>
<organism evidence="1">
    <name type="scientific">marine sediment metagenome</name>
    <dbReference type="NCBI Taxonomy" id="412755"/>
    <lineage>
        <taxon>unclassified sequences</taxon>
        <taxon>metagenomes</taxon>
        <taxon>ecological metagenomes</taxon>
    </lineage>
</organism>
<dbReference type="EMBL" id="BARU01045643">
    <property type="protein sequence ID" value="GAH95249.1"/>
    <property type="molecule type" value="Genomic_DNA"/>
</dbReference>